<protein>
    <recommendedName>
        <fullName evidence="3">C2H2-type domain-containing protein</fullName>
    </recommendedName>
</protein>
<sequence length="370" mass="41439">MELHDASFQRHVRTKETILTPPAIELLPADQIIDFHFVCKIPSDMKHHANDMVASILKTVNDYIENAHHGSERTPPTKSSQTLSIQDASEDTPQRGLTLGDPASTKKYCCTFCNGLFESMSSWKRHERDFHEPQRQWRCREPGCDKTYGQKDSATAVADVLPRKSGWGCGFCVNVFHTWKARCSHVAAHFEAVPRAYKKHWNSKTVMEGLLLQPKLVEVRNSLLGEARALIEIAPRGNSSVTPRAPDELLRDLQYLDEQQDHQRLVREALVYLGLHSGNTTRGSSPPPPSTTYFESSDGGNGYSLSTSDDFAEILGNQMTFMGADNGLDVGGVCQEGLFDDPNEHYGLGPYGYYTTTDDRLLYAPDFRLD</sequence>
<name>A0A1L7XJY8_9HELO</name>
<feature type="domain" description="C2H2-type" evidence="3">
    <location>
        <begin position="108"/>
        <end position="136"/>
    </location>
</feature>
<keyword evidence="1" id="KW-0862">Zinc</keyword>
<evidence type="ECO:0000313" key="4">
    <source>
        <dbReference type="EMBL" id="CZR65362.1"/>
    </source>
</evidence>
<evidence type="ECO:0000313" key="5">
    <source>
        <dbReference type="Proteomes" id="UP000184330"/>
    </source>
</evidence>
<dbReference type="SMART" id="SM00355">
    <property type="entry name" value="ZnF_C2H2"/>
    <property type="match status" value="2"/>
</dbReference>
<gene>
    <name evidence="4" type="ORF">PAC_15262</name>
</gene>
<feature type="compositionally biased region" description="Polar residues" evidence="2">
    <location>
        <begin position="74"/>
        <end position="87"/>
    </location>
</feature>
<dbReference type="Gene3D" id="3.30.160.60">
    <property type="entry name" value="Classic Zinc Finger"/>
    <property type="match status" value="1"/>
</dbReference>
<dbReference type="EMBL" id="FJOG01000030">
    <property type="protein sequence ID" value="CZR65362.1"/>
    <property type="molecule type" value="Genomic_DNA"/>
</dbReference>
<reference evidence="4 5" key="1">
    <citation type="submission" date="2016-03" db="EMBL/GenBank/DDBJ databases">
        <authorList>
            <person name="Ploux O."/>
        </authorList>
    </citation>
    <scope>NUCLEOTIDE SEQUENCE [LARGE SCALE GENOMIC DNA]</scope>
    <source>
        <strain evidence="4 5">UAMH 11012</strain>
    </source>
</reference>
<dbReference type="GO" id="GO:0008270">
    <property type="term" value="F:zinc ion binding"/>
    <property type="evidence" value="ECO:0007669"/>
    <property type="project" value="UniProtKB-KW"/>
</dbReference>
<evidence type="ECO:0000256" key="1">
    <source>
        <dbReference type="PROSITE-ProRule" id="PRU00042"/>
    </source>
</evidence>
<dbReference type="Proteomes" id="UP000184330">
    <property type="component" value="Unassembled WGS sequence"/>
</dbReference>
<evidence type="ECO:0000259" key="3">
    <source>
        <dbReference type="PROSITE" id="PS50157"/>
    </source>
</evidence>
<organism evidence="4 5">
    <name type="scientific">Phialocephala subalpina</name>
    <dbReference type="NCBI Taxonomy" id="576137"/>
    <lineage>
        <taxon>Eukaryota</taxon>
        <taxon>Fungi</taxon>
        <taxon>Dikarya</taxon>
        <taxon>Ascomycota</taxon>
        <taxon>Pezizomycotina</taxon>
        <taxon>Leotiomycetes</taxon>
        <taxon>Helotiales</taxon>
        <taxon>Mollisiaceae</taxon>
        <taxon>Phialocephala</taxon>
        <taxon>Phialocephala fortinii species complex</taxon>
    </lineage>
</organism>
<evidence type="ECO:0000256" key="2">
    <source>
        <dbReference type="SAM" id="MobiDB-lite"/>
    </source>
</evidence>
<dbReference type="PROSITE" id="PS00028">
    <property type="entry name" value="ZINC_FINGER_C2H2_1"/>
    <property type="match status" value="1"/>
</dbReference>
<accession>A0A1L7XJY8</accession>
<dbReference type="OrthoDB" id="10056939at2759"/>
<keyword evidence="1" id="KW-0863">Zinc-finger</keyword>
<feature type="region of interest" description="Disordered" evidence="2">
    <location>
        <begin position="277"/>
        <end position="300"/>
    </location>
</feature>
<proteinExistence type="predicted"/>
<feature type="region of interest" description="Disordered" evidence="2">
    <location>
        <begin position="67"/>
        <end position="99"/>
    </location>
</feature>
<dbReference type="AlphaFoldDB" id="A0A1L7XJY8"/>
<keyword evidence="5" id="KW-1185">Reference proteome</keyword>
<keyword evidence="1" id="KW-0479">Metal-binding</keyword>
<dbReference type="InterPro" id="IPR013087">
    <property type="entry name" value="Znf_C2H2_type"/>
</dbReference>
<dbReference type="STRING" id="576137.A0A1L7XJY8"/>
<dbReference type="PROSITE" id="PS50157">
    <property type="entry name" value="ZINC_FINGER_C2H2_2"/>
    <property type="match status" value="1"/>
</dbReference>